<dbReference type="InterPro" id="IPR002068">
    <property type="entry name" value="A-crystallin/Hsp20_dom"/>
</dbReference>
<dbReference type="PANTHER" id="PTHR45640:SF26">
    <property type="entry name" value="RE23625P"/>
    <property type="match status" value="1"/>
</dbReference>
<evidence type="ECO:0000256" key="1">
    <source>
        <dbReference type="PROSITE-ProRule" id="PRU00285"/>
    </source>
</evidence>
<dbReference type="GO" id="GO:0051082">
    <property type="term" value="F:unfolded protein binding"/>
    <property type="evidence" value="ECO:0007669"/>
    <property type="project" value="TreeGrafter"/>
</dbReference>
<evidence type="ECO:0000256" key="2">
    <source>
        <dbReference type="RuleBase" id="RU003616"/>
    </source>
</evidence>
<name>A0AAV1ZMY3_9ARAC</name>
<dbReference type="PANTHER" id="PTHR45640">
    <property type="entry name" value="HEAT SHOCK PROTEIN HSP-12.2-RELATED"/>
    <property type="match status" value="1"/>
</dbReference>
<dbReference type="EMBL" id="CAXIEN010000055">
    <property type="protein sequence ID" value="CAL1271688.1"/>
    <property type="molecule type" value="Genomic_DNA"/>
</dbReference>
<comment type="similarity">
    <text evidence="1 2">Belongs to the small heat shock protein (HSP20) family.</text>
</comment>
<dbReference type="InterPro" id="IPR008978">
    <property type="entry name" value="HSP20-like_chaperone"/>
</dbReference>
<dbReference type="PROSITE" id="PS01031">
    <property type="entry name" value="SHSP"/>
    <property type="match status" value="1"/>
</dbReference>
<evidence type="ECO:0000313" key="5">
    <source>
        <dbReference type="Proteomes" id="UP001497382"/>
    </source>
</evidence>
<gene>
    <name evidence="4" type="ORF">LARSCL_LOCUS5955</name>
</gene>
<dbReference type="GO" id="GO:0005737">
    <property type="term" value="C:cytoplasm"/>
    <property type="evidence" value="ECO:0007669"/>
    <property type="project" value="TreeGrafter"/>
</dbReference>
<evidence type="ECO:0000259" key="3">
    <source>
        <dbReference type="PROSITE" id="PS01031"/>
    </source>
</evidence>
<protein>
    <recommendedName>
        <fullName evidence="3">SHSP domain-containing protein</fullName>
    </recommendedName>
</protein>
<accession>A0AAV1ZMY3</accession>
<reference evidence="4 5" key="1">
    <citation type="submission" date="2024-04" db="EMBL/GenBank/DDBJ databases">
        <authorList>
            <person name="Rising A."/>
            <person name="Reimegard J."/>
            <person name="Sonavane S."/>
            <person name="Akerstrom W."/>
            <person name="Nylinder S."/>
            <person name="Hedman E."/>
            <person name="Kallberg Y."/>
        </authorList>
    </citation>
    <scope>NUCLEOTIDE SEQUENCE [LARGE SCALE GENOMIC DNA]</scope>
</reference>
<dbReference type="CDD" id="cd06526">
    <property type="entry name" value="metazoan_ACD"/>
    <property type="match status" value="1"/>
</dbReference>
<dbReference type="Gene3D" id="2.60.40.790">
    <property type="match status" value="1"/>
</dbReference>
<dbReference type="Proteomes" id="UP001497382">
    <property type="component" value="Unassembled WGS sequence"/>
</dbReference>
<dbReference type="GO" id="GO:0009408">
    <property type="term" value="P:response to heat"/>
    <property type="evidence" value="ECO:0007669"/>
    <property type="project" value="TreeGrafter"/>
</dbReference>
<organism evidence="4 5">
    <name type="scientific">Larinioides sclopetarius</name>
    <dbReference type="NCBI Taxonomy" id="280406"/>
    <lineage>
        <taxon>Eukaryota</taxon>
        <taxon>Metazoa</taxon>
        <taxon>Ecdysozoa</taxon>
        <taxon>Arthropoda</taxon>
        <taxon>Chelicerata</taxon>
        <taxon>Arachnida</taxon>
        <taxon>Araneae</taxon>
        <taxon>Araneomorphae</taxon>
        <taxon>Entelegynae</taxon>
        <taxon>Araneoidea</taxon>
        <taxon>Araneidae</taxon>
        <taxon>Larinioides</taxon>
    </lineage>
</organism>
<dbReference type="SUPFAM" id="SSF49764">
    <property type="entry name" value="HSP20-like chaperones"/>
    <property type="match status" value="1"/>
</dbReference>
<dbReference type="AlphaFoldDB" id="A0AAV1ZMY3"/>
<feature type="domain" description="SHSP" evidence="3">
    <location>
        <begin position="58"/>
        <end position="165"/>
    </location>
</feature>
<dbReference type="GO" id="GO:0005634">
    <property type="term" value="C:nucleus"/>
    <property type="evidence" value="ECO:0007669"/>
    <property type="project" value="TreeGrafter"/>
</dbReference>
<dbReference type="InterPro" id="IPR001436">
    <property type="entry name" value="Alpha-crystallin/sHSP_animal"/>
</dbReference>
<dbReference type="Pfam" id="PF00011">
    <property type="entry name" value="HSP20"/>
    <property type="match status" value="1"/>
</dbReference>
<comment type="caution">
    <text evidence="4">The sequence shown here is derived from an EMBL/GenBank/DDBJ whole genome shotgun (WGS) entry which is preliminary data.</text>
</comment>
<sequence length="265" mass="30447">MPRKIDLSPFFLGRDWWDDNKRPKRILNQKFATVLSDEDLSNADMHVYKGFKSRPRMPASVKASGSSVVNIDRDWFLVSLDLDEFELGELSVITFGRFVEVHGKQVDKMDKYGLVSREFRRQYMVPSNCDIDALTSSLSSDYKLTIKAPVNREEHVDRLMEVPMVEIEDGVPPMEVDQEEYREIVQKSLRNFGMYLETNEEEGLGKLRMNQGTKKSLKLMEDMVRETRNRFRVPAAEPGAAKLPSEQCTIEAKPSIQPAMGKMVC</sequence>
<proteinExistence type="inferred from homology"/>
<evidence type="ECO:0000313" key="4">
    <source>
        <dbReference type="EMBL" id="CAL1271688.1"/>
    </source>
</evidence>
<dbReference type="GO" id="GO:0042026">
    <property type="term" value="P:protein refolding"/>
    <property type="evidence" value="ECO:0007669"/>
    <property type="project" value="TreeGrafter"/>
</dbReference>
<dbReference type="PRINTS" id="PR00299">
    <property type="entry name" value="ACRYSTALLIN"/>
</dbReference>
<keyword evidence="5" id="KW-1185">Reference proteome</keyword>